<keyword evidence="3" id="KW-1185">Reference proteome</keyword>
<accession>A0A7J0ES49</accession>
<protein>
    <submittedName>
        <fullName evidence="2">Uncharacterized protein</fullName>
    </submittedName>
</protein>
<reference evidence="2 3" key="1">
    <citation type="submission" date="2019-07" db="EMBL/GenBank/DDBJ databases">
        <title>De Novo Assembly of kiwifruit Actinidia rufa.</title>
        <authorList>
            <person name="Sugita-Konishi S."/>
            <person name="Sato K."/>
            <person name="Mori E."/>
            <person name="Abe Y."/>
            <person name="Kisaki G."/>
            <person name="Hamano K."/>
            <person name="Suezawa K."/>
            <person name="Otani M."/>
            <person name="Fukuda T."/>
            <person name="Manabe T."/>
            <person name="Gomi K."/>
            <person name="Tabuchi M."/>
            <person name="Akimitsu K."/>
            <person name="Kataoka I."/>
        </authorList>
    </citation>
    <scope>NUCLEOTIDE SEQUENCE [LARGE SCALE GENOMIC DNA]</scope>
    <source>
        <strain evidence="3">cv. Fuchu</strain>
    </source>
</reference>
<feature type="region of interest" description="Disordered" evidence="1">
    <location>
        <begin position="227"/>
        <end position="263"/>
    </location>
</feature>
<dbReference type="Proteomes" id="UP000585474">
    <property type="component" value="Unassembled WGS sequence"/>
</dbReference>
<sequence>MFIEHAQVDCQPPGREAGRGRHRGHIVEAPREVFPEESSASVNHEVPVGEVPVRGVFVHEPALDAPQELPAGRGVAGVQGTSYYGHERVSAVESTTLPWEFGPLRCKAKLIPTKELHSKRFERGLHPLIKETVIGTRIRIYTGLVLVLPQPSVSGHLLGCWGSPGVKRWVLLPMLIEGRKGKDKLVSQSNRGTNVIQYNSVSFFKKKGCQEADQDTGSQIARNFSPHVTGLSLSSPSPDTTPTPMTTAAPPCDHQQVQHPPLSQRSLPLPLRNGSYGPYWPLFSFMVTVAPTGQQHRTPGGVKKGRAYAMWPKPIPDLAESCQTTDDLRYFLTL</sequence>
<feature type="compositionally biased region" description="Low complexity" evidence="1">
    <location>
        <begin position="229"/>
        <end position="251"/>
    </location>
</feature>
<dbReference type="AlphaFoldDB" id="A0A7J0ES49"/>
<comment type="caution">
    <text evidence="2">The sequence shown here is derived from an EMBL/GenBank/DDBJ whole genome shotgun (WGS) entry which is preliminary data.</text>
</comment>
<evidence type="ECO:0000256" key="1">
    <source>
        <dbReference type="SAM" id="MobiDB-lite"/>
    </source>
</evidence>
<evidence type="ECO:0000313" key="2">
    <source>
        <dbReference type="EMBL" id="GFY88819.1"/>
    </source>
</evidence>
<name>A0A7J0ES49_9ERIC</name>
<feature type="region of interest" description="Disordered" evidence="1">
    <location>
        <begin position="1"/>
        <end position="22"/>
    </location>
</feature>
<dbReference type="EMBL" id="BJWL01000006">
    <property type="protein sequence ID" value="GFY88819.1"/>
    <property type="molecule type" value="Genomic_DNA"/>
</dbReference>
<organism evidence="2 3">
    <name type="scientific">Actinidia rufa</name>
    <dbReference type="NCBI Taxonomy" id="165716"/>
    <lineage>
        <taxon>Eukaryota</taxon>
        <taxon>Viridiplantae</taxon>
        <taxon>Streptophyta</taxon>
        <taxon>Embryophyta</taxon>
        <taxon>Tracheophyta</taxon>
        <taxon>Spermatophyta</taxon>
        <taxon>Magnoliopsida</taxon>
        <taxon>eudicotyledons</taxon>
        <taxon>Gunneridae</taxon>
        <taxon>Pentapetalae</taxon>
        <taxon>asterids</taxon>
        <taxon>Ericales</taxon>
        <taxon>Actinidiaceae</taxon>
        <taxon>Actinidia</taxon>
    </lineage>
</organism>
<proteinExistence type="predicted"/>
<evidence type="ECO:0000313" key="3">
    <source>
        <dbReference type="Proteomes" id="UP000585474"/>
    </source>
</evidence>
<gene>
    <name evidence="2" type="ORF">Acr_06g0007590</name>
</gene>